<dbReference type="GO" id="GO:0030694">
    <property type="term" value="C:bacterial-type flagellum basal body, rod"/>
    <property type="evidence" value="ECO:0007669"/>
    <property type="project" value="UniProtKB-UniRule"/>
</dbReference>
<dbReference type="Pfam" id="PF22692">
    <property type="entry name" value="LlgE_F_G_D1"/>
    <property type="match status" value="1"/>
</dbReference>
<protein>
    <recommendedName>
        <fullName evidence="4">Flagellar basal-body rod protein FlgF</fullName>
    </recommendedName>
</protein>
<sequence>MQNAQLIGLSSQMALGRELEVIANNMANVTTTGFKARTTRFQEYLMPKASAETFQRPDRRLSYVIDSGTPLDLSQGPVEATGNPLNAAIRGEAFFAVQTPQGERYTRNGAFELNAQGQIVTSDGYPVLGEGGPIQIGQQETGLGLGPDGTVSTNQGTRGKLRLVTFANPQGLTNAGSNLYSSNTPAQPAGPQGRIEPGALERSNVRPVVAMSRMLEVNRTYQLVSDTVSRLDSLRGQAIQRLADVGNA</sequence>
<reference evidence="10" key="2">
    <citation type="submission" date="2015-01" db="EMBL/GenBank/DDBJ databases">
        <title>Complete genome sequence of Methylobacterium aquaticum strain 22A.</title>
        <authorList>
            <person name="Tani A."/>
            <person name="Ogura Y."/>
            <person name="Hayashi T."/>
        </authorList>
    </citation>
    <scope>NUCLEOTIDE SEQUENCE [LARGE SCALE GENOMIC DNA]</scope>
    <source>
        <strain evidence="10">MA-22A</strain>
    </source>
</reference>
<name>A0A0C6FGB5_9HYPH</name>
<dbReference type="RefSeq" id="WP_060847289.1">
    <property type="nucleotide sequence ID" value="NZ_AP014704.1"/>
</dbReference>
<dbReference type="Proteomes" id="UP000061432">
    <property type="component" value="Chromosome"/>
</dbReference>
<keyword evidence="9" id="KW-0966">Cell projection</keyword>
<evidence type="ECO:0000256" key="2">
    <source>
        <dbReference type="ARBA" id="ARBA00009677"/>
    </source>
</evidence>
<evidence type="ECO:0000313" key="9">
    <source>
        <dbReference type="EMBL" id="BAQ46087.1"/>
    </source>
</evidence>
<dbReference type="KEGG" id="maqu:Maq22A_c14535"/>
<feature type="domain" description="Flagellar basal body rod protein N-terminal" evidence="6">
    <location>
        <begin position="8"/>
        <end position="35"/>
    </location>
</feature>
<dbReference type="GO" id="GO:0071978">
    <property type="term" value="P:bacterial-type flagellum-dependent swarming motility"/>
    <property type="evidence" value="ECO:0007669"/>
    <property type="project" value="TreeGrafter"/>
</dbReference>
<evidence type="ECO:0000259" key="8">
    <source>
        <dbReference type="Pfam" id="PF22692"/>
    </source>
</evidence>
<proteinExistence type="inferred from homology"/>
<evidence type="ECO:0000313" key="10">
    <source>
        <dbReference type="Proteomes" id="UP000061432"/>
    </source>
</evidence>
<dbReference type="PANTHER" id="PTHR30435">
    <property type="entry name" value="FLAGELLAR PROTEIN"/>
    <property type="match status" value="1"/>
</dbReference>
<feature type="domain" description="Flagellar hook protein FlgE/F/G-like D1" evidence="8">
    <location>
        <begin position="88"/>
        <end position="152"/>
    </location>
</feature>
<dbReference type="InterPro" id="IPR001444">
    <property type="entry name" value="Flag_bb_rod_N"/>
</dbReference>
<evidence type="ECO:0000256" key="5">
    <source>
        <dbReference type="SAM" id="MobiDB-lite"/>
    </source>
</evidence>
<dbReference type="InterPro" id="IPR037925">
    <property type="entry name" value="FlgE/F/G-like"/>
</dbReference>
<dbReference type="PANTHER" id="PTHR30435:SF19">
    <property type="entry name" value="FLAGELLAR BASAL-BODY ROD PROTEIN FLGG"/>
    <property type="match status" value="1"/>
</dbReference>
<dbReference type="NCBIfam" id="TIGR03506">
    <property type="entry name" value="FlgEFG_subfam"/>
    <property type="match status" value="1"/>
</dbReference>
<dbReference type="Pfam" id="PF06429">
    <property type="entry name" value="Flg_bbr_C"/>
    <property type="match status" value="1"/>
</dbReference>
<evidence type="ECO:0000259" key="7">
    <source>
        <dbReference type="Pfam" id="PF06429"/>
    </source>
</evidence>
<keyword evidence="9" id="KW-0969">Cilium</keyword>
<gene>
    <name evidence="9" type="primary">flgG</name>
    <name evidence="9" type="ORF">Maq22A_c14535</name>
</gene>
<comment type="subunit">
    <text evidence="4">The basal body constitutes a major portion of the flagellar organelle and consists of five rings (E,L,P,S, and M) mounted on a central rod. The rod consists of about 26 subunits of FlgG in the distal portion, and FlgB, FlgC and FlgF are thought to build up the proximal portion of the rod with about 6 subunits each.</text>
</comment>
<dbReference type="InterPro" id="IPR010930">
    <property type="entry name" value="Flg_bb/hook_C_dom"/>
</dbReference>
<evidence type="ECO:0000256" key="3">
    <source>
        <dbReference type="ARBA" id="ARBA00023143"/>
    </source>
</evidence>
<dbReference type="STRING" id="270351.Maq22A_c14535"/>
<dbReference type="NCBIfam" id="TIGR02490">
    <property type="entry name" value="flgF"/>
    <property type="match status" value="1"/>
</dbReference>
<keyword evidence="9" id="KW-0282">Flagellum</keyword>
<dbReference type="AlphaFoldDB" id="A0A0C6FGB5"/>
<dbReference type="NCBIfam" id="NF009331">
    <property type="entry name" value="PRK12689.1"/>
    <property type="match status" value="1"/>
</dbReference>
<evidence type="ECO:0000256" key="4">
    <source>
        <dbReference type="RuleBase" id="RU362116"/>
    </source>
</evidence>
<dbReference type="PATRIC" id="fig|270351.10.peg.2803"/>
<dbReference type="EMBL" id="AP014704">
    <property type="protein sequence ID" value="BAQ46087.1"/>
    <property type="molecule type" value="Genomic_DNA"/>
</dbReference>
<organism evidence="9 10">
    <name type="scientific">Methylobacterium aquaticum</name>
    <dbReference type="NCBI Taxonomy" id="270351"/>
    <lineage>
        <taxon>Bacteria</taxon>
        <taxon>Pseudomonadati</taxon>
        <taxon>Pseudomonadota</taxon>
        <taxon>Alphaproteobacteria</taxon>
        <taxon>Hyphomicrobiales</taxon>
        <taxon>Methylobacteriaceae</taxon>
        <taxon>Methylobacterium</taxon>
    </lineage>
</organism>
<dbReference type="InterPro" id="IPR020013">
    <property type="entry name" value="Flagellar_FlgE/F/G"/>
</dbReference>
<feature type="region of interest" description="Disordered" evidence="5">
    <location>
        <begin position="178"/>
        <end position="197"/>
    </location>
</feature>
<feature type="domain" description="Flagellar basal-body/hook protein C-terminal" evidence="7">
    <location>
        <begin position="197"/>
        <end position="240"/>
    </location>
</feature>
<dbReference type="InterPro" id="IPR053967">
    <property type="entry name" value="LlgE_F_G-like_D1"/>
</dbReference>
<evidence type="ECO:0000259" key="6">
    <source>
        <dbReference type="Pfam" id="PF00460"/>
    </source>
</evidence>
<dbReference type="Pfam" id="PF00460">
    <property type="entry name" value="Flg_bb_rod"/>
    <property type="match status" value="1"/>
</dbReference>
<dbReference type="InterPro" id="IPR012836">
    <property type="entry name" value="FlgF"/>
</dbReference>
<comment type="subcellular location">
    <subcellularLocation>
        <location evidence="1 4">Bacterial flagellum basal body</location>
    </subcellularLocation>
</comment>
<evidence type="ECO:0000256" key="1">
    <source>
        <dbReference type="ARBA" id="ARBA00004117"/>
    </source>
</evidence>
<reference evidence="9 10" key="1">
    <citation type="journal article" date="2015" name="Genome Announc.">
        <title>Complete Genome Sequence of Methylobacterium aquaticum Strain 22A, Isolated from Racomitrium japonicum Moss.</title>
        <authorList>
            <person name="Tani A."/>
            <person name="Ogura Y."/>
            <person name="Hayashi T."/>
            <person name="Kimbara K."/>
        </authorList>
    </citation>
    <scope>NUCLEOTIDE SEQUENCE [LARGE SCALE GENOMIC DNA]</scope>
    <source>
        <strain evidence="9 10">MA-22A</strain>
    </source>
</reference>
<accession>A0A0C6FGB5</accession>
<dbReference type="OrthoDB" id="9804559at2"/>
<keyword evidence="3 4" id="KW-0975">Bacterial flagellum</keyword>
<comment type="similarity">
    <text evidence="2 4">Belongs to the flagella basal body rod proteins family.</text>
</comment>
<dbReference type="SUPFAM" id="SSF117143">
    <property type="entry name" value="Flagellar hook protein flgE"/>
    <property type="match status" value="1"/>
</dbReference>